<protein>
    <submittedName>
        <fullName evidence="1">Dephospho-CoA kinase-like protein</fullName>
    </submittedName>
</protein>
<reference evidence="1 2" key="1">
    <citation type="journal article" date="2015" name="Nature">
        <title>rRNA introns, odd ribosomes, and small enigmatic genomes across a large radiation of phyla.</title>
        <authorList>
            <person name="Brown C.T."/>
            <person name="Hug L.A."/>
            <person name="Thomas B.C."/>
            <person name="Sharon I."/>
            <person name="Castelle C.J."/>
            <person name="Singh A."/>
            <person name="Wilkins M.J."/>
            <person name="Williams K.H."/>
            <person name="Banfield J.F."/>
        </authorList>
    </citation>
    <scope>NUCLEOTIDE SEQUENCE [LARGE SCALE GENOMIC DNA]</scope>
</reference>
<keyword evidence="1" id="KW-0808">Transferase</keyword>
<organism evidence="1 2">
    <name type="scientific">Candidatus Woesebacteria bacterium GW2011_GWA1_39_21b</name>
    <dbReference type="NCBI Taxonomy" id="1618551"/>
    <lineage>
        <taxon>Bacteria</taxon>
        <taxon>Candidatus Woeseibacteriota</taxon>
    </lineage>
</organism>
<comment type="caution">
    <text evidence="1">The sequence shown here is derived from an EMBL/GenBank/DDBJ whole genome shotgun (WGS) entry which is preliminary data.</text>
</comment>
<accession>A0A0G0N5H0</accession>
<dbReference type="SUPFAM" id="SSF52540">
    <property type="entry name" value="P-loop containing nucleoside triphosphate hydrolases"/>
    <property type="match status" value="1"/>
</dbReference>
<dbReference type="PANTHER" id="PTHR41930">
    <property type="entry name" value="UPF0200 PROTEIN MJ1399"/>
    <property type="match status" value="1"/>
</dbReference>
<evidence type="ECO:0000313" key="1">
    <source>
        <dbReference type="EMBL" id="KKR10633.1"/>
    </source>
</evidence>
<dbReference type="GO" id="GO:0016301">
    <property type="term" value="F:kinase activity"/>
    <property type="evidence" value="ECO:0007669"/>
    <property type="project" value="UniProtKB-KW"/>
</dbReference>
<gene>
    <name evidence="1" type="ORF">UT40_C0047G0006</name>
</gene>
<dbReference type="PANTHER" id="PTHR41930:SF1">
    <property type="entry name" value="DEPHOSPHO-COA KINASE"/>
    <property type="match status" value="1"/>
</dbReference>
<dbReference type="AlphaFoldDB" id="A0A0G0N5H0"/>
<evidence type="ECO:0000313" key="2">
    <source>
        <dbReference type="Proteomes" id="UP000034690"/>
    </source>
</evidence>
<dbReference type="Gene3D" id="3.40.50.300">
    <property type="entry name" value="P-loop containing nucleotide triphosphate hydrolases"/>
    <property type="match status" value="1"/>
</dbReference>
<dbReference type="InterPro" id="IPR027417">
    <property type="entry name" value="P-loop_NTPase"/>
</dbReference>
<keyword evidence="1" id="KW-0418">Kinase</keyword>
<name>A0A0G0N5H0_9BACT</name>
<dbReference type="Proteomes" id="UP000034690">
    <property type="component" value="Unassembled WGS sequence"/>
</dbReference>
<dbReference type="Pfam" id="PF13238">
    <property type="entry name" value="AAA_18"/>
    <property type="match status" value="1"/>
</dbReference>
<dbReference type="EMBL" id="LBWQ01000047">
    <property type="protein sequence ID" value="KKR10633.1"/>
    <property type="molecule type" value="Genomic_DNA"/>
</dbReference>
<proteinExistence type="predicted"/>
<sequence length="192" mass="22402">MNKFVCITGMPGSGKSVVADYFVGKSYQFVRFGQITLDEVKKRKLEPNEANERKIREEIRKKHGMAAFAILNYQKFRKLLKSGNVIADGLYSWAEYKFLKEKFGGNMYLIAIYAPPQFRYQRISSRIMPKGDTDLRFRPFSKEEAKSRDYSEIENLDKGGPIAMADYTILNTKDMLFFKKQIKDVYNEIQKK</sequence>